<name>A0A8J3J317_9ACTN</name>
<dbReference type="Proteomes" id="UP000612808">
    <property type="component" value="Unassembled WGS sequence"/>
</dbReference>
<accession>A0A8J3J317</accession>
<dbReference type="SUPFAM" id="SSF102198">
    <property type="entry name" value="Putative cyclase"/>
    <property type="match status" value="1"/>
</dbReference>
<reference evidence="1" key="1">
    <citation type="submission" date="2021-01" db="EMBL/GenBank/DDBJ databases">
        <title>Whole genome shotgun sequence of Actinocatenispora rupis NBRC 107355.</title>
        <authorList>
            <person name="Komaki H."/>
            <person name="Tamura T."/>
        </authorList>
    </citation>
    <scope>NUCLEOTIDE SEQUENCE</scope>
    <source>
        <strain evidence="1">NBRC 107355</strain>
    </source>
</reference>
<protein>
    <submittedName>
        <fullName evidence="1">Cyclase</fullName>
    </submittedName>
</protein>
<dbReference type="PANTHER" id="PTHR31118">
    <property type="entry name" value="CYCLASE-LIKE PROTEIN 2"/>
    <property type="match status" value="1"/>
</dbReference>
<comment type="caution">
    <text evidence="1">The sequence shown here is derived from an EMBL/GenBank/DDBJ whole genome shotgun (WGS) entry which is preliminary data.</text>
</comment>
<sequence length="218" mass="22989">MSRFVELSHGIRDGMVTYPGMPEPRLSTYKSRAQSGAELGTGVSFDIARIELVANTGTYLDAPYHYHADGADVAALPVERLADVPLVVVRAVDAPHVDAAALGDPGRFWGHAVLIETGWSRHWGTPAYLTGSPYLTADAARVLIDANAALVGVDTLNIDDVTDPHRPVHDGLLGAGIPIVEHLTNLAALPDTGARLTALPAPVHGMGTFPVRAVARLA</sequence>
<evidence type="ECO:0000313" key="1">
    <source>
        <dbReference type="EMBL" id="GID13268.1"/>
    </source>
</evidence>
<dbReference type="InterPro" id="IPR007325">
    <property type="entry name" value="KFase/CYL"/>
</dbReference>
<dbReference type="EMBL" id="BOMB01000023">
    <property type="protein sequence ID" value="GID13268.1"/>
    <property type="molecule type" value="Genomic_DNA"/>
</dbReference>
<dbReference type="RefSeq" id="WP_203660098.1">
    <property type="nucleotide sequence ID" value="NZ_BAAAZM010000007.1"/>
</dbReference>
<dbReference type="GO" id="GO:0019441">
    <property type="term" value="P:L-tryptophan catabolic process to kynurenine"/>
    <property type="evidence" value="ECO:0007669"/>
    <property type="project" value="InterPro"/>
</dbReference>
<dbReference type="Gene3D" id="3.50.30.50">
    <property type="entry name" value="Putative cyclase"/>
    <property type="match status" value="1"/>
</dbReference>
<evidence type="ECO:0000313" key="2">
    <source>
        <dbReference type="Proteomes" id="UP000612808"/>
    </source>
</evidence>
<keyword evidence="2" id="KW-1185">Reference proteome</keyword>
<dbReference type="Pfam" id="PF04199">
    <property type="entry name" value="Cyclase"/>
    <property type="match status" value="1"/>
</dbReference>
<dbReference type="InterPro" id="IPR037175">
    <property type="entry name" value="KFase_sf"/>
</dbReference>
<organism evidence="1 2">
    <name type="scientific">Actinocatenispora rupis</name>
    <dbReference type="NCBI Taxonomy" id="519421"/>
    <lineage>
        <taxon>Bacteria</taxon>
        <taxon>Bacillati</taxon>
        <taxon>Actinomycetota</taxon>
        <taxon>Actinomycetes</taxon>
        <taxon>Micromonosporales</taxon>
        <taxon>Micromonosporaceae</taxon>
        <taxon>Actinocatenispora</taxon>
    </lineage>
</organism>
<dbReference type="AlphaFoldDB" id="A0A8J3J317"/>
<gene>
    <name evidence="1" type="ORF">Aru02nite_41570</name>
</gene>
<proteinExistence type="predicted"/>
<dbReference type="GO" id="GO:0004061">
    <property type="term" value="F:arylformamidase activity"/>
    <property type="evidence" value="ECO:0007669"/>
    <property type="project" value="InterPro"/>
</dbReference>
<dbReference type="PANTHER" id="PTHR31118:SF12">
    <property type="entry name" value="CYCLASE-LIKE PROTEIN 2"/>
    <property type="match status" value="1"/>
</dbReference>